<accession>A0A383CML6</accession>
<feature type="non-terminal residue" evidence="1">
    <location>
        <position position="36"/>
    </location>
</feature>
<name>A0A383CML6_9ZZZZ</name>
<dbReference type="AlphaFoldDB" id="A0A383CML6"/>
<dbReference type="SUPFAM" id="SSF69593">
    <property type="entry name" value="Glycerol-3-phosphate (1)-acyltransferase"/>
    <property type="match status" value="1"/>
</dbReference>
<evidence type="ECO:0008006" key="2">
    <source>
        <dbReference type="Google" id="ProtNLM"/>
    </source>
</evidence>
<sequence length="36" mass="4266">MWAQWVIWSTGIHYDVVGLENLKPGKKYIFMSNHES</sequence>
<dbReference type="EMBL" id="UINC01210010">
    <property type="protein sequence ID" value="SVE33283.1"/>
    <property type="molecule type" value="Genomic_DNA"/>
</dbReference>
<gene>
    <name evidence="1" type="ORF">METZ01_LOCUS486137</name>
</gene>
<reference evidence="1" key="1">
    <citation type="submission" date="2018-05" db="EMBL/GenBank/DDBJ databases">
        <authorList>
            <person name="Lanie J.A."/>
            <person name="Ng W.-L."/>
            <person name="Kazmierczak K.M."/>
            <person name="Andrzejewski T.M."/>
            <person name="Davidsen T.M."/>
            <person name="Wayne K.J."/>
            <person name="Tettelin H."/>
            <person name="Glass J.I."/>
            <person name="Rusch D."/>
            <person name="Podicherti R."/>
            <person name="Tsui H.-C.T."/>
            <person name="Winkler M.E."/>
        </authorList>
    </citation>
    <scope>NUCLEOTIDE SEQUENCE</scope>
</reference>
<proteinExistence type="predicted"/>
<evidence type="ECO:0000313" key="1">
    <source>
        <dbReference type="EMBL" id="SVE33283.1"/>
    </source>
</evidence>
<protein>
    <recommendedName>
        <fullName evidence="2">Phospholipid/glycerol acyltransferase domain-containing protein</fullName>
    </recommendedName>
</protein>
<organism evidence="1">
    <name type="scientific">marine metagenome</name>
    <dbReference type="NCBI Taxonomy" id="408172"/>
    <lineage>
        <taxon>unclassified sequences</taxon>
        <taxon>metagenomes</taxon>
        <taxon>ecological metagenomes</taxon>
    </lineage>
</organism>